<sequence>MEGRHPPGVAVHRPSRASDAAHAHGIHTIDTGHVRPRFDAAYLVVEDGRAAFVDCGTRHSVAAMLAALEAAGLAARDVDWLILTHAHLDHAGGAGALMRHLPAARLVAHPRAAPHMIDPSRLVAGATAVYGAEEFARHYGQVLPVPAERVVVAGDGHVVDLAGRALRCIDTPGHARDHLCVWDARSAAWFTGDAFGLSYREMDGARGAFILPTSSPVQFEPEAMQASIQRMLAESPQAMYLTHYGRVAGVARLAAELHEQIDAMVSLAQACDGGADRHRALVAALSGYYLERAQAHGCPLDDAGVLRLLEVDIQLNAQGLEIWLDRARRP</sequence>
<keyword evidence="4" id="KW-1185">Reference proteome</keyword>
<dbReference type="SUPFAM" id="SSF56281">
    <property type="entry name" value="Metallo-hydrolase/oxidoreductase"/>
    <property type="match status" value="1"/>
</dbReference>
<name>A0A7V8GMU6_9GAMM</name>
<dbReference type="PANTHER" id="PTHR42951:SF22">
    <property type="entry name" value="METALLO BETA-LACTAMASE SUPERFAMILY LIPOPROTEIN"/>
    <property type="match status" value="1"/>
</dbReference>
<dbReference type="SMART" id="SM00849">
    <property type="entry name" value="Lactamase_B"/>
    <property type="match status" value="1"/>
</dbReference>
<dbReference type="EMBL" id="MWIP01000005">
    <property type="protein sequence ID" value="KAF1686692.1"/>
    <property type="molecule type" value="Genomic_DNA"/>
</dbReference>
<dbReference type="Proteomes" id="UP000462066">
    <property type="component" value="Unassembled WGS sequence"/>
</dbReference>
<gene>
    <name evidence="3" type="ORF">B1992_07235</name>
</gene>
<dbReference type="InterPro" id="IPR037482">
    <property type="entry name" value="ST1585_MBL-fold"/>
</dbReference>
<evidence type="ECO:0000259" key="2">
    <source>
        <dbReference type="SMART" id="SM00849"/>
    </source>
</evidence>
<keyword evidence="3" id="KW-0378">Hydrolase</keyword>
<organism evidence="3 4">
    <name type="scientific">Pseudoxanthomonas broegbernensis</name>
    <dbReference type="NCBI Taxonomy" id="83619"/>
    <lineage>
        <taxon>Bacteria</taxon>
        <taxon>Pseudomonadati</taxon>
        <taxon>Pseudomonadota</taxon>
        <taxon>Gammaproteobacteria</taxon>
        <taxon>Lysobacterales</taxon>
        <taxon>Lysobacteraceae</taxon>
        <taxon>Pseudoxanthomonas</taxon>
    </lineage>
</organism>
<dbReference type="InterPro" id="IPR036866">
    <property type="entry name" value="RibonucZ/Hydroxyglut_hydro"/>
</dbReference>
<comment type="caution">
    <text evidence="3">The sequence shown here is derived from an EMBL/GenBank/DDBJ whole genome shotgun (WGS) entry which is preliminary data.</text>
</comment>
<dbReference type="PANTHER" id="PTHR42951">
    <property type="entry name" value="METALLO-BETA-LACTAMASE DOMAIN-CONTAINING"/>
    <property type="match status" value="1"/>
</dbReference>
<dbReference type="AlphaFoldDB" id="A0A7V8GMU6"/>
<dbReference type="InterPro" id="IPR001279">
    <property type="entry name" value="Metallo-B-lactamas"/>
</dbReference>
<dbReference type="InterPro" id="IPR050855">
    <property type="entry name" value="NDM-1-like"/>
</dbReference>
<proteinExistence type="predicted"/>
<accession>A0A7V8GMU6</accession>
<dbReference type="GO" id="GO:0016787">
    <property type="term" value="F:hydrolase activity"/>
    <property type="evidence" value="ECO:0007669"/>
    <property type="project" value="UniProtKB-KW"/>
</dbReference>
<evidence type="ECO:0000313" key="3">
    <source>
        <dbReference type="EMBL" id="KAF1686692.1"/>
    </source>
</evidence>
<feature type="domain" description="Metallo-beta-lactamase" evidence="2">
    <location>
        <begin position="38"/>
        <end position="243"/>
    </location>
</feature>
<protein>
    <submittedName>
        <fullName evidence="3">MBL fold metallo-hydrolase</fullName>
    </submittedName>
</protein>
<evidence type="ECO:0000256" key="1">
    <source>
        <dbReference type="SAM" id="MobiDB-lite"/>
    </source>
</evidence>
<reference evidence="3 4" key="1">
    <citation type="submission" date="2017-10" db="EMBL/GenBank/DDBJ databases">
        <title>Whole genome sequencing of Pseudoxanthomonas broegbernensis DSM 12573(T).</title>
        <authorList>
            <person name="Kumar S."/>
            <person name="Bansal K."/>
            <person name="Kaur A."/>
            <person name="Patil P."/>
            <person name="Sharma S."/>
            <person name="Patil P.B."/>
        </authorList>
    </citation>
    <scope>NUCLEOTIDE SEQUENCE [LARGE SCALE GENOMIC DNA]</scope>
    <source>
        <strain evidence="3 4">DSM 12573</strain>
    </source>
</reference>
<feature type="region of interest" description="Disordered" evidence="1">
    <location>
        <begin position="1"/>
        <end position="22"/>
    </location>
</feature>
<dbReference type="CDD" id="cd07726">
    <property type="entry name" value="ST1585-like_MBL-fold"/>
    <property type="match status" value="1"/>
</dbReference>
<evidence type="ECO:0000313" key="4">
    <source>
        <dbReference type="Proteomes" id="UP000462066"/>
    </source>
</evidence>
<dbReference type="Pfam" id="PF00753">
    <property type="entry name" value="Lactamase_B"/>
    <property type="match status" value="1"/>
</dbReference>
<dbReference type="Gene3D" id="3.60.15.10">
    <property type="entry name" value="Ribonuclease Z/Hydroxyacylglutathione hydrolase-like"/>
    <property type="match status" value="1"/>
</dbReference>